<protein>
    <recommendedName>
        <fullName evidence="4">Acylphosphatase</fullName>
    </recommendedName>
</protein>
<feature type="chain" id="PRO_5046706381" description="Acylphosphatase" evidence="1">
    <location>
        <begin position="25"/>
        <end position="432"/>
    </location>
</feature>
<gene>
    <name evidence="2" type="ORF">J2S01_000786</name>
</gene>
<keyword evidence="3" id="KW-1185">Reference proteome</keyword>
<reference evidence="2 3" key="1">
    <citation type="submission" date="2023-07" db="EMBL/GenBank/DDBJ databases">
        <title>Genomic Encyclopedia of Type Strains, Phase IV (KMG-IV): sequencing the most valuable type-strain genomes for metagenomic binning, comparative biology and taxonomic classification.</title>
        <authorList>
            <person name="Goeker M."/>
        </authorList>
    </citation>
    <scope>NUCLEOTIDE SEQUENCE [LARGE SCALE GENOMIC DNA]</scope>
    <source>
        <strain evidence="2 3">DSM 16980</strain>
    </source>
</reference>
<dbReference type="EMBL" id="JAUSUE010000004">
    <property type="protein sequence ID" value="MDQ0203079.1"/>
    <property type="molecule type" value="Genomic_DNA"/>
</dbReference>
<accession>A0ABT9Y5U1</accession>
<sequence length="432" mass="49671">MKFRRIFVLLPVCVFLFGFHAANAAIANDDNIAVDVVSAGPLPTMIKNRMQASVSVIAGQLMDGRSMDEIDTGKVQYQTIIKDVFDKILIGYTVSDVFISSVNETVNVKVSLLPWNDTIKDVDVQVATDGVSQEIAALALNDIQGLHELFSENLCGLPVDAVDWSNGVLKHSLNDFMEKRLPEFRADFEMRTGEVTGVTVTIYPRMPVVRNIDLAMRSDTVPNLYLLQERSFFQTQTNILLGVPVAFVNRHKDYFAKRLGEALDRRTSFSLLAIHTQVEIRPDEQTMINSYSDTAKYNINIEGWADFGRANNGESMTYKLHAGSFITPKNEFFTQIFFKPQEADLDWAAGYYYHFDNRWRVGGRYFFDNNYWSIDTQRIFNRKWSARFDYAPSQDFWEGAVRYNVHDFVSLEYVWQQSDHKEDKWLRLIGHF</sequence>
<comment type="caution">
    <text evidence="2">The sequence shown here is derived from an EMBL/GenBank/DDBJ whole genome shotgun (WGS) entry which is preliminary data.</text>
</comment>
<name>A0ABT9Y5U1_9FIRM</name>
<evidence type="ECO:0000313" key="3">
    <source>
        <dbReference type="Proteomes" id="UP001239167"/>
    </source>
</evidence>
<keyword evidence="1" id="KW-0732">Signal</keyword>
<proteinExistence type="predicted"/>
<evidence type="ECO:0008006" key="4">
    <source>
        <dbReference type="Google" id="ProtNLM"/>
    </source>
</evidence>
<evidence type="ECO:0000313" key="2">
    <source>
        <dbReference type="EMBL" id="MDQ0203079.1"/>
    </source>
</evidence>
<organism evidence="2 3">
    <name type="scientific">Pectinatus haikarae</name>
    <dbReference type="NCBI Taxonomy" id="349096"/>
    <lineage>
        <taxon>Bacteria</taxon>
        <taxon>Bacillati</taxon>
        <taxon>Bacillota</taxon>
        <taxon>Negativicutes</taxon>
        <taxon>Selenomonadales</taxon>
        <taxon>Selenomonadaceae</taxon>
        <taxon>Pectinatus</taxon>
    </lineage>
</organism>
<dbReference type="Proteomes" id="UP001239167">
    <property type="component" value="Unassembled WGS sequence"/>
</dbReference>
<feature type="signal peptide" evidence="1">
    <location>
        <begin position="1"/>
        <end position="24"/>
    </location>
</feature>
<dbReference type="RefSeq" id="WP_307223063.1">
    <property type="nucleotide sequence ID" value="NZ_CP116940.1"/>
</dbReference>
<evidence type="ECO:0000256" key="1">
    <source>
        <dbReference type="SAM" id="SignalP"/>
    </source>
</evidence>